<evidence type="ECO:0000313" key="1">
    <source>
        <dbReference type="EMBL" id="BAB54872.1"/>
    </source>
</evidence>
<dbReference type="EMBL" id="AP003017">
    <property type="protein sequence ID" value="BAB54872.1"/>
    <property type="molecule type" value="Genomic_DNA"/>
</dbReference>
<dbReference type="Proteomes" id="UP000000552">
    <property type="component" value="Plasmid pMLb"/>
</dbReference>
<evidence type="ECO:0000313" key="2">
    <source>
        <dbReference type="Proteomes" id="UP000000552"/>
    </source>
</evidence>
<sequence length="92" mass="10335">MSDAHLILKTVSAKRYKIDVSPLLSMELAMDSLTPGSKVNPCVEVLEACGEWFVRVVDGDEELTRTFVLESFALAYAEGQRRRLGLADFDRR</sequence>
<keyword evidence="1" id="KW-0614">Plasmid</keyword>
<proteinExistence type="predicted"/>
<dbReference type="KEGG" id="mlo:msl9688"/>
<gene>
    <name evidence="1" type="ordered locus">msl9688</name>
</gene>
<accession>Q98NY3</accession>
<name>Q98NY3_RHILO</name>
<dbReference type="RefSeq" id="WP_010916104.1">
    <property type="nucleotide sequence ID" value="NC_002682.1"/>
</dbReference>
<organism evidence="1 2">
    <name type="scientific">Mesorhizobium japonicum (strain LMG 29417 / CECT 9101 / MAFF 303099)</name>
    <name type="common">Mesorhizobium loti (strain MAFF 303099)</name>
    <dbReference type="NCBI Taxonomy" id="266835"/>
    <lineage>
        <taxon>Bacteria</taxon>
        <taxon>Pseudomonadati</taxon>
        <taxon>Pseudomonadota</taxon>
        <taxon>Alphaproteobacteria</taxon>
        <taxon>Hyphomicrobiales</taxon>
        <taxon>Phyllobacteriaceae</taxon>
        <taxon>Mesorhizobium</taxon>
    </lineage>
</organism>
<protein>
    <submittedName>
        <fullName evidence="1">Msl9688 protein</fullName>
    </submittedName>
</protein>
<reference evidence="1 2" key="1">
    <citation type="journal article" date="2000" name="DNA Res.">
        <title>Complete genome structure of the nitrogen-fixing symbiotic bacterium Mesorhizobium loti.</title>
        <authorList>
            <person name="Kaneko T."/>
            <person name="Nakamura Y."/>
            <person name="Sato S."/>
            <person name="Asamizu E."/>
            <person name="Kato T."/>
            <person name="Sasamoto S."/>
            <person name="Watanabe A."/>
            <person name="Idesawa K."/>
            <person name="Ishikawa A."/>
            <person name="Kawashima K."/>
            <person name="Kimura T."/>
            <person name="Kishida Y."/>
            <person name="Kiyokawa C."/>
            <person name="Kohara M."/>
            <person name="Matsumoto M."/>
            <person name="Matsuno A."/>
            <person name="Mochizuki Y."/>
            <person name="Nakayama S."/>
            <person name="Nakazaki N."/>
            <person name="Shimpo S."/>
            <person name="Sugimoto M."/>
            <person name="Takeuchi C."/>
            <person name="Yamada M."/>
            <person name="Tabata S."/>
        </authorList>
    </citation>
    <scope>NUCLEOTIDE SEQUENCE [LARGE SCALE GENOMIC DNA]</scope>
    <source>
        <strain evidence="2">LMG 29417 / CECT 9101 / MAFF 303099</strain>
        <plasmid evidence="1 2">pMLb</plasmid>
    </source>
</reference>
<geneLocation type="plasmid" evidence="1 2">
    <name>pMLb</name>
</geneLocation>
<dbReference type="AlphaFoldDB" id="Q98NY3"/>
<dbReference type="HOGENOM" id="CLU_186915_0_0_5"/>